<comment type="caution">
    <text evidence="2">The sequence shown here is derived from an EMBL/GenBank/DDBJ whole genome shotgun (WGS) entry which is preliminary data.</text>
</comment>
<reference evidence="2 3" key="1">
    <citation type="submission" date="2024-01" db="EMBL/GenBank/DDBJ databases">
        <title>The genomes of 5 underutilized Papilionoideae crops provide insights into root nodulation and disease resistanc.</title>
        <authorList>
            <person name="Jiang F."/>
        </authorList>
    </citation>
    <scope>NUCLEOTIDE SEQUENCE [LARGE SCALE GENOMIC DNA]</scope>
    <source>
        <strain evidence="2">JINMINGXINNONG_FW02</strain>
        <tissue evidence="2">Leaves</tissue>
    </source>
</reference>
<keyword evidence="1" id="KW-0812">Transmembrane</keyword>
<protein>
    <submittedName>
        <fullName evidence="2">Uncharacterized protein</fullName>
    </submittedName>
</protein>
<keyword evidence="3" id="KW-1185">Reference proteome</keyword>
<keyword evidence="1" id="KW-0472">Membrane</keyword>
<accession>A0AAN9RPU0</accession>
<proteinExistence type="predicted"/>
<name>A0AAN9RPU0_PHACN</name>
<dbReference type="EMBL" id="JAYMYR010000003">
    <property type="protein sequence ID" value="KAK7374103.1"/>
    <property type="molecule type" value="Genomic_DNA"/>
</dbReference>
<keyword evidence="1" id="KW-1133">Transmembrane helix</keyword>
<gene>
    <name evidence="2" type="ORF">VNO80_07529</name>
</gene>
<organism evidence="2 3">
    <name type="scientific">Phaseolus coccineus</name>
    <name type="common">Scarlet runner bean</name>
    <name type="synonym">Phaseolus multiflorus</name>
    <dbReference type="NCBI Taxonomy" id="3886"/>
    <lineage>
        <taxon>Eukaryota</taxon>
        <taxon>Viridiplantae</taxon>
        <taxon>Streptophyta</taxon>
        <taxon>Embryophyta</taxon>
        <taxon>Tracheophyta</taxon>
        <taxon>Spermatophyta</taxon>
        <taxon>Magnoliopsida</taxon>
        <taxon>eudicotyledons</taxon>
        <taxon>Gunneridae</taxon>
        <taxon>Pentapetalae</taxon>
        <taxon>rosids</taxon>
        <taxon>fabids</taxon>
        <taxon>Fabales</taxon>
        <taxon>Fabaceae</taxon>
        <taxon>Papilionoideae</taxon>
        <taxon>50 kb inversion clade</taxon>
        <taxon>NPAAA clade</taxon>
        <taxon>indigoferoid/millettioid clade</taxon>
        <taxon>Phaseoleae</taxon>
        <taxon>Phaseolus</taxon>
    </lineage>
</organism>
<sequence>MSIVPLPYVSHLLLFNLSCNATLSFLSYLLQGYFHESKPDKASGTGTALFVYAKIYPGLSVLVCYGEGLLGRLLQNIPEPAIFPYASFDSLIINSHTTSLSLCCCS</sequence>
<evidence type="ECO:0000313" key="2">
    <source>
        <dbReference type="EMBL" id="KAK7374103.1"/>
    </source>
</evidence>
<evidence type="ECO:0000313" key="3">
    <source>
        <dbReference type="Proteomes" id="UP001374584"/>
    </source>
</evidence>
<feature type="transmembrane region" description="Helical" evidence="1">
    <location>
        <begin position="12"/>
        <end position="30"/>
    </location>
</feature>
<evidence type="ECO:0000256" key="1">
    <source>
        <dbReference type="SAM" id="Phobius"/>
    </source>
</evidence>
<dbReference type="Proteomes" id="UP001374584">
    <property type="component" value="Unassembled WGS sequence"/>
</dbReference>
<dbReference type="AlphaFoldDB" id="A0AAN9RPU0"/>